<comment type="caution">
    <text evidence="1">The sequence shown here is derived from an EMBL/GenBank/DDBJ whole genome shotgun (WGS) entry which is preliminary data.</text>
</comment>
<dbReference type="EMBL" id="JAKOGI010000103">
    <property type="protein sequence ID" value="KAJ8444197.1"/>
    <property type="molecule type" value="Genomic_DNA"/>
</dbReference>
<name>A0A9Q1KK68_9CARY</name>
<gene>
    <name evidence="1" type="ORF">Cgig2_028078</name>
</gene>
<organism evidence="1 2">
    <name type="scientific">Carnegiea gigantea</name>
    <dbReference type="NCBI Taxonomy" id="171969"/>
    <lineage>
        <taxon>Eukaryota</taxon>
        <taxon>Viridiplantae</taxon>
        <taxon>Streptophyta</taxon>
        <taxon>Embryophyta</taxon>
        <taxon>Tracheophyta</taxon>
        <taxon>Spermatophyta</taxon>
        <taxon>Magnoliopsida</taxon>
        <taxon>eudicotyledons</taxon>
        <taxon>Gunneridae</taxon>
        <taxon>Pentapetalae</taxon>
        <taxon>Caryophyllales</taxon>
        <taxon>Cactineae</taxon>
        <taxon>Cactaceae</taxon>
        <taxon>Cactoideae</taxon>
        <taxon>Echinocereeae</taxon>
        <taxon>Carnegiea</taxon>
    </lineage>
</organism>
<keyword evidence="2" id="KW-1185">Reference proteome</keyword>
<evidence type="ECO:0000313" key="1">
    <source>
        <dbReference type="EMBL" id="KAJ8444197.1"/>
    </source>
</evidence>
<dbReference type="Proteomes" id="UP001153076">
    <property type="component" value="Unassembled WGS sequence"/>
</dbReference>
<dbReference type="AlphaFoldDB" id="A0A9Q1KK68"/>
<proteinExistence type="predicted"/>
<evidence type="ECO:0000313" key="2">
    <source>
        <dbReference type="Proteomes" id="UP001153076"/>
    </source>
</evidence>
<accession>A0A9Q1KK68</accession>
<protein>
    <submittedName>
        <fullName evidence="1">Uncharacterized protein</fullName>
    </submittedName>
</protein>
<reference evidence="1" key="1">
    <citation type="submission" date="2022-04" db="EMBL/GenBank/DDBJ databases">
        <title>Carnegiea gigantea Genome sequencing and assembly v2.</title>
        <authorList>
            <person name="Copetti D."/>
            <person name="Sanderson M.J."/>
            <person name="Burquez A."/>
            <person name="Wojciechowski M.F."/>
        </authorList>
    </citation>
    <scope>NUCLEOTIDE SEQUENCE</scope>
    <source>
        <strain evidence="1">SGP5-SGP5p</strain>
        <tissue evidence="1">Aerial part</tissue>
    </source>
</reference>
<sequence length="159" mass="17906">MGRKRKLQQNRVREGSHGRSWELSQFSFIVIVLQPLTVQAAMEGPSRSFGSPASNSRICCPKCKVTTELEYSVSRSKKNFLKPYYACLKCRGMGSHEHGSMNRGRQRVVGGPQDSVTIDLNDQLKEEVSCLKREIVEMTSEIRSLLGKIYDAIKILALL</sequence>